<sequence length="71" mass="7864">LRQPRLPGTGRILGICLSQAHSEHEKDGIGLKRRASRKPSRGDRLSGSQVFTSFSRHPFHVPSLVLFSGWG</sequence>
<reference evidence="2" key="1">
    <citation type="submission" date="2014-05" db="EMBL/GenBank/DDBJ databases">
        <title>The transcriptome of the halophilic microalga Tetraselmis sp. GSL018 isolated from the Great Salt Lake, Utah.</title>
        <authorList>
            <person name="Jinkerson R.E."/>
            <person name="D'Adamo S."/>
            <person name="Posewitz M.C."/>
        </authorList>
    </citation>
    <scope>NUCLEOTIDE SEQUENCE</scope>
    <source>
        <strain evidence="2">GSL018</strain>
    </source>
</reference>
<evidence type="ECO:0000313" key="2">
    <source>
        <dbReference type="EMBL" id="JAC62914.1"/>
    </source>
</evidence>
<feature type="non-terminal residue" evidence="2">
    <location>
        <position position="1"/>
    </location>
</feature>
<feature type="region of interest" description="Disordered" evidence="1">
    <location>
        <begin position="23"/>
        <end position="47"/>
    </location>
</feature>
<evidence type="ECO:0000256" key="1">
    <source>
        <dbReference type="SAM" id="MobiDB-lite"/>
    </source>
</evidence>
<protein>
    <submittedName>
        <fullName evidence="2">Uncharacterized protein</fullName>
    </submittedName>
</protein>
<dbReference type="AlphaFoldDB" id="A0A061QWQ8"/>
<name>A0A061QWQ8_9CHLO</name>
<organism evidence="2">
    <name type="scientific">Tetraselmis sp. GSL018</name>
    <dbReference type="NCBI Taxonomy" id="582737"/>
    <lineage>
        <taxon>Eukaryota</taxon>
        <taxon>Viridiplantae</taxon>
        <taxon>Chlorophyta</taxon>
        <taxon>core chlorophytes</taxon>
        <taxon>Chlorodendrophyceae</taxon>
        <taxon>Chlorodendrales</taxon>
        <taxon>Chlorodendraceae</taxon>
        <taxon>Tetraselmis</taxon>
    </lineage>
</organism>
<proteinExistence type="predicted"/>
<dbReference type="EMBL" id="GBEZ01024029">
    <property type="protein sequence ID" value="JAC62914.1"/>
    <property type="molecule type" value="Transcribed_RNA"/>
</dbReference>
<gene>
    <name evidence="2" type="ORF">TSPGSL018_21994</name>
</gene>
<feature type="non-terminal residue" evidence="2">
    <location>
        <position position="71"/>
    </location>
</feature>
<accession>A0A061QWQ8</accession>